<feature type="domain" description="GBD/FH3" evidence="3">
    <location>
        <begin position="116"/>
        <end position="576"/>
    </location>
</feature>
<protein>
    <submittedName>
        <fullName evidence="5">Formin-like protein</fullName>
    </submittedName>
</protein>
<keyword evidence="2" id="KW-1133">Transmembrane helix</keyword>
<dbReference type="Gene3D" id="1.25.10.10">
    <property type="entry name" value="Leucine-rich Repeat Variant"/>
    <property type="match status" value="1"/>
</dbReference>
<dbReference type="Pfam" id="PF06371">
    <property type="entry name" value="Drf_GBD"/>
    <property type="match status" value="1"/>
</dbReference>
<evidence type="ECO:0000256" key="2">
    <source>
        <dbReference type="SAM" id="Phobius"/>
    </source>
</evidence>
<dbReference type="SUPFAM" id="SSF48371">
    <property type="entry name" value="ARM repeat"/>
    <property type="match status" value="2"/>
</dbReference>
<organism evidence="4 5">
    <name type="scientific">Diaphorina citri</name>
    <name type="common">Asian citrus psyllid</name>
    <dbReference type="NCBI Taxonomy" id="121845"/>
    <lineage>
        <taxon>Eukaryota</taxon>
        <taxon>Metazoa</taxon>
        <taxon>Ecdysozoa</taxon>
        <taxon>Arthropoda</taxon>
        <taxon>Hexapoda</taxon>
        <taxon>Insecta</taxon>
        <taxon>Pterygota</taxon>
        <taxon>Neoptera</taxon>
        <taxon>Paraneoptera</taxon>
        <taxon>Hemiptera</taxon>
        <taxon>Sternorrhyncha</taxon>
        <taxon>Psylloidea</taxon>
        <taxon>Psyllidae</taxon>
        <taxon>Diaphorininae</taxon>
        <taxon>Diaphorina</taxon>
    </lineage>
</organism>
<dbReference type="GO" id="GO:0016477">
    <property type="term" value="P:cell migration"/>
    <property type="evidence" value="ECO:0007669"/>
    <property type="project" value="TreeGrafter"/>
</dbReference>
<dbReference type="GO" id="GO:0005829">
    <property type="term" value="C:cytosol"/>
    <property type="evidence" value="ECO:0007669"/>
    <property type="project" value="TreeGrafter"/>
</dbReference>
<dbReference type="GO" id="GO:0031267">
    <property type="term" value="F:small GTPase binding"/>
    <property type="evidence" value="ECO:0007669"/>
    <property type="project" value="InterPro"/>
</dbReference>
<dbReference type="Pfam" id="PF06367">
    <property type="entry name" value="Drf_FH3"/>
    <property type="match status" value="1"/>
</dbReference>
<feature type="region of interest" description="Disordered" evidence="1">
    <location>
        <begin position="336"/>
        <end position="381"/>
    </location>
</feature>
<dbReference type="GO" id="GO:0030866">
    <property type="term" value="P:cortical actin cytoskeleton organization"/>
    <property type="evidence" value="ECO:0007669"/>
    <property type="project" value="TreeGrafter"/>
</dbReference>
<proteinExistence type="predicted"/>
<accession>A0A3Q0J2J7</accession>
<evidence type="ECO:0000256" key="1">
    <source>
        <dbReference type="SAM" id="MobiDB-lite"/>
    </source>
</evidence>
<dbReference type="AlphaFoldDB" id="A0A3Q0J2J7"/>
<gene>
    <name evidence="5" type="primary">LOC103511372</name>
</gene>
<name>A0A3Q0J2J7_DIACI</name>
<dbReference type="Proteomes" id="UP000079169">
    <property type="component" value="Unplaced"/>
</dbReference>
<reference evidence="5" key="1">
    <citation type="submission" date="2025-08" db="UniProtKB">
        <authorList>
            <consortium name="RefSeq"/>
        </authorList>
    </citation>
    <scope>IDENTIFICATION</scope>
</reference>
<dbReference type="SMART" id="SM01139">
    <property type="entry name" value="Drf_FH3"/>
    <property type="match status" value="1"/>
</dbReference>
<sequence>MKEIQIWKQMNPDTKESNTDEWTEFSICKFQPAGPTATERTSWDSFENWNLMRMKLAVDIETLLGVGVLKRRVFTRNTRPRITSTDGETWNMKTRMKFLPSSSVVCANYLIMFYIYLESFYLVARYHDYTIQASMDLPADKAKLLKQYDNEKKWDIICDEIVVQSCSTCDNTVQCVMYDSENGMLWYLIYKWVPYPSNMAFCYARRMLVMWVKEFLNDDNHGLDSLIEYLSFRLVMMRHEYRIADSKHLSEETLNTSSDGLYMIHMRNTRNLIVLLQYRLHNTLTIIKPPYRWVKEFLNDDNHGLDSLIEYLSFRLVMMRHEYRIADSKHLSEETLNTSSGLPASTNPPANVISPQSLGHQRPSLDLASSPSVKKRSRHAARLNMGDPKDDIHVCILCLRAIMNNKYGLNMVIKHTEAINSIALSLMHKSLRTKALVLELLAAICLVTGGHEIILAAFDNFKEICQESKRFETLMDYFMNYEVFHIEFMVACMQFINIVVHSVEDMNFRVHLQYEFSRLGLDSYLDKLRHTESEELQVQISAYLDNVFDVAALMEDSETKTAALEKVAELEDELGH</sequence>
<evidence type="ECO:0000259" key="3">
    <source>
        <dbReference type="PROSITE" id="PS51232"/>
    </source>
</evidence>
<dbReference type="PANTHER" id="PTHR45857:SF4">
    <property type="entry name" value="FORMIN-LIKE PROTEIN"/>
    <property type="match status" value="1"/>
</dbReference>
<dbReference type="RefSeq" id="XP_026680950.1">
    <property type="nucleotide sequence ID" value="XM_026825149.1"/>
</dbReference>
<dbReference type="InterPro" id="IPR010473">
    <property type="entry name" value="GTPase-bd"/>
</dbReference>
<feature type="transmembrane region" description="Helical" evidence="2">
    <location>
        <begin position="98"/>
        <end position="117"/>
    </location>
</feature>
<dbReference type="InterPro" id="IPR043592">
    <property type="entry name" value="FMNL_animal"/>
</dbReference>
<dbReference type="GO" id="GO:0051015">
    <property type="term" value="F:actin filament binding"/>
    <property type="evidence" value="ECO:0007669"/>
    <property type="project" value="TreeGrafter"/>
</dbReference>
<dbReference type="GO" id="GO:0008360">
    <property type="term" value="P:regulation of cell shape"/>
    <property type="evidence" value="ECO:0007669"/>
    <property type="project" value="TreeGrafter"/>
</dbReference>
<dbReference type="InterPro" id="IPR011989">
    <property type="entry name" value="ARM-like"/>
</dbReference>
<dbReference type="PROSITE" id="PS51232">
    <property type="entry name" value="GBD_FH3"/>
    <property type="match status" value="1"/>
</dbReference>
<dbReference type="PANTHER" id="PTHR45857">
    <property type="entry name" value="FORMIN-LIKE PROTEIN"/>
    <property type="match status" value="1"/>
</dbReference>
<dbReference type="InterPro" id="IPR016024">
    <property type="entry name" value="ARM-type_fold"/>
</dbReference>
<feature type="compositionally biased region" description="Polar residues" evidence="1">
    <location>
        <begin position="336"/>
        <end position="359"/>
    </location>
</feature>
<keyword evidence="2" id="KW-0472">Membrane</keyword>
<dbReference type="InterPro" id="IPR010472">
    <property type="entry name" value="FH3_dom"/>
</dbReference>
<feature type="non-terminal residue" evidence="5">
    <location>
        <position position="576"/>
    </location>
</feature>
<keyword evidence="4" id="KW-1185">Reference proteome</keyword>
<dbReference type="GeneID" id="103511372"/>
<evidence type="ECO:0000313" key="4">
    <source>
        <dbReference type="Proteomes" id="UP000079169"/>
    </source>
</evidence>
<dbReference type="KEGG" id="dci:103511372"/>
<dbReference type="SMART" id="SM01140">
    <property type="entry name" value="Drf_GBD"/>
    <property type="match status" value="1"/>
</dbReference>
<dbReference type="STRING" id="121845.A0A3Q0J2J7"/>
<dbReference type="PaxDb" id="121845-A0A3Q0J2J7"/>
<keyword evidence="2" id="KW-0812">Transmembrane</keyword>
<dbReference type="InterPro" id="IPR014768">
    <property type="entry name" value="GBD/FH3_dom"/>
</dbReference>
<evidence type="ECO:0000313" key="5">
    <source>
        <dbReference type="RefSeq" id="XP_026680950.1"/>
    </source>
</evidence>